<dbReference type="RefSeq" id="WP_324758892.1">
    <property type="nucleotide sequence ID" value="NZ_CP141191.1"/>
</dbReference>
<feature type="domain" description="RagB/SusD" evidence="6">
    <location>
        <begin position="275"/>
        <end position="579"/>
    </location>
</feature>
<evidence type="ECO:0000259" key="6">
    <source>
        <dbReference type="Pfam" id="PF07980"/>
    </source>
</evidence>
<keyword evidence="9" id="KW-1185">Reference proteome</keyword>
<evidence type="ECO:0000256" key="3">
    <source>
        <dbReference type="ARBA" id="ARBA00022729"/>
    </source>
</evidence>
<gene>
    <name evidence="8" type="ORF">ABTW24_00530</name>
</gene>
<evidence type="ECO:0000259" key="7">
    <source>
        <dbReference type="Pfam" id="PF14322"/>
    </source>
</evidence>
<dbReference type="Pfam" id="PF07980">
    <property type="entry name" value="SusD_RagB"/>
    <property type="match status" value="1"/>
</dbReference>
<dbReference type="Gene3D" id="1.25.40.390">
    <property type="match status" value="1"/>
</dbReference>
<keyword evidence="5" id="KW-0998">Cell outer membrane</keyword>
<comment type="subcellular location">
    <subcellularLocation>
        <location evidence="1">Cell outer membrane</location>
    </subcellularLocation>
</comment>
<dbReference type="InterPro" id="IPR011990">
    <property type="entry name" value="TPR-like_helical_dom_sf"/>
</dbReference>
<comment type="similarity">
    <text evidence="2">Belongs to the SusD family.</text>
</comment>
<evidence type="ECO:0000256" key="4">
    <source>
        <dbReference type="ARBA" id="ARBA00023136"/>
    </source>
</evidence>
<dbReference type="SUPFAM" id="SSF48452">
    <property type="entry name" value="TPR-like"/>
    <property type="match status" value="1"/>
</dbReference>
<comment type="caution">
    <text evidence="8">The sequence shown here is derived from an EMBL/GenBank/DDBJ whole genome shotgun (WGS) entry which is preliminary data.</text>
</comment>
<dbReference type="InterPro" id="IPR033985">
    <property type="entry name" value="SusD-like_N"/>
</dbReference>
<sequence>MKNIRVFIGLVSVGIAGLVGCSKGFLEKTPQGQLIEEQVGNKKGVEAALIGAYSILNGNVNGTWGNYASAPSQWVFGEITSDNAHKGSTPTDQPNMNMLVNFSPLSSNDNLSTMWQVYYEGIIRTNSTLALLKQDQAGTKSISADRAKQIEGEAKMLRAHYYFLLWRVFKNIPLIDENTTTEEAKLVKNTQENVILPFIENDLKVAVANLPTSKINNEAGRMDQYAAKAYLGKLYLYQKKYKEALDLFKAVIAGRDITTMPYQNNYDVLKEDGPEAIMVSKHVINPDGSGDNANVGDMLSGLNGDNPVGCCGFYQPTIDLVNAYKVDANGLPYLDGSYRNNPYTSDIKLTGEALKNYKLDTKLSFDPRLDYNVGRRGVMFLDYGIFPGDPWLRSEGNDRPHGGPFSGIKTMIPKALFSGHTSNDGKYVTDLDVNIIRLADVILMAAECDVELNNLGEALMYVNWIRSRAAKLPPKLTADGTPAANYVVKPYPSFPNQDYARNAVRFERRLELAMEGHRFYDLVRWGIAKQVIESYSAFEGNILPTFKDITFTTNRNEIFPIPQDEINRSMGNLKQNPGY</sequence>
<organism evidence="8 9">
    <name type="scientific">Sphingobacterium thalpophilum</name>
    <dbReference type="NCBI Taxonomy" id="259"/>
    <lineage>
        <taxon>Bacteria</taxon>
        <taxon>Pseudomonadati</taxon>
        <taxon>Bacteroidota</taxon>
        <taxon>Sphingobacteriia</taxon>
        <taxon>Sphingobacteriales</taxon>
        <taxon>Sphingobacteriaceae</taxon>
        <taxon>Sphingobacterium</taxon>
    </lineage>
</organism>
<dbReference type="Pfam" id="PF14322">
    <property type="entry name" value="SusD-like_3"/>
    <property type="match status" value="1"/>
</dbReference>
<evidence type="ECO:0000256" key="2">
    <source>
        <dbReference type="ARBA" id="ARBA00006275"/>
    </source>
</evidence>
<dbReference type="EMBL" id="JBEOQB010000001">
    <property type="protein sequence ID" value="MEZ0450088.1"/>
    <property type="molecule type" value="Genomic_DNA"/>
</dbReference>
<dbReference type="Proteomes" id="UP001566204">
    <property type="component" value="Unassembled WGS sequence"/>
</dbReference>
<dbReference type="InterPro" id="IPR012944">
    <property type="entry name" value="SusD_RagB_dom"/>
</dbReference>
<evidence type="ECO:0000313" key="9">
    <source>
        <dbReference type="Proteomes" id="UP001566204"/>
    </source>
</evidence>
<feature type="domain" description="SusD-like N-terminal" evidence="7">
    <location>
        <begin position="75"/>
        <end position="236"/>
    </location>
</feature>
<evidence type="ECO:0000256" key="1">
    <source>
        <dbReference type="ARBA" id="ARBA00004442"/>
    </source>
</evidence>
<proteinExistence type="inferred from homology"/>
<dbReference type="PROSITE" id="PS51257">
    <property type="entry name" value="PROKAR_LIPOPROTEIN"/>
    <property type="match status" value="1"/>
</dbReference>
<name>A0ABV4H6G7_9SPHI</name>
<protein>
    <submittedName>
        <fullName evidence="8">RagB/SusD family nutrient uptake outer membrane protein</fullName>
    </submittedName>
</protein>
<keyword evidence="4" id="KW-0472">Membrane</keyword>
<keyword evidence="3" id="KW-0732">Signal</keyword>
<reference evidence="8 9" key="1">
    <citation type="submission" date="2024-06" db="EMBL/GenBank/DDBJ databases">
        <title>Soil Sphingobacterium thalpophilum.</title>
        <authorList>
            <person name="Yang J."/>
            <person name="Li J."/>
        </authorList>
    </citation>
    <scope>NUCLEOTIDE SEQUENCE [LARGE SCALE GENOMIC DNA]</scope>
    <source>
        <strain evidence="8 9">22g91tb</strain>
    </source>
</reference>
<evidence type="ECO:0000313" key="8">
    <source>
        <dbReference type="EMBL" id="MEZ0450088.1"/>
    </source>
</evidence>
<accession>A0ABV4H6G7</accession>
<evidence type="ECO:0000256" key="5">
    <source>
        <dbReference type="ARBA" id="ARBA00023237"/>
    </source>
</evidence>